<organism evidence="3 4">
    <name type="scientific">Rhodococcus jostii (strain RHA1)</name>
    <dbReference type="NCBI Taxonomy" id="101510"/>
    <lineage>
        <taxon>Bacteria</taxon>
        <taxon>Bacillati</taxon>
        <taxon>Actinomycetota</taxon>
        <taxon>Actinomycetes</taxon>
        <taxon>Mycobacteriales</taxon>
        <taxon>Nocardiaceae</taxon>
        <taxon>Rhodococcus</taxon>
    </lineage>
</organism>
<evidence type="ECO:0000313" key="4">
    <source>
        <dbReference type="Proteomes" id="UP000008710"/>
    </source>
</evidence>
<dbReference type="InterPro" id="IPR029068">
    <property type="entry name" value="Glyas_Bleomycin-R_OHBP_Dase"/>
</dbReference>
<dbReference type="Proteomes" id="UP000008710">
    <property type="component" value="Chromosome"/>
</dbReference>
<accession>Q0SD53</accession>
<dbReference type="InterPro" id="IPR025870">
    <property type="entry name" value="Glyoxalase-like_dom"/>
</dbReference>
<feature type="domain" description="Glyoxalase-like" evidence="2">
    <location>
        <begin position="127"/>
        <end position="295"/>
    </location>
</feature>
<reference evidence="4" key="1">
    <citation type="journal article" date="2006" name="Proc. Natl. Acad. Sci. U.S.A.">
        <title>The complete genome of Rhodococcus sp. RHA1 provides insights into a catabolic powerhouse.</title>
        <authorList>
            <person name="McLeod M.P."/>
            <person name="Warren R.L."/>
            <person name="Hsiao W.W.L."/>
            <person name="Araki N."/>
            <person name="Myhre M."/>
            <person name="Fernandes C."/>
            <person name="Miyazawa D."/>
            <person name="Wong W."/>
            <person name="Lillquist A.L."/>
            <person name="Wang D."/>
            <person name="Dosanjh M."/>
            <person name="Hara H."/>
            <person name="Petrescu A."/>
            <person name="Morin R.D."/>
            <person name="Yang G."/>
            <person name="Stott J.M."/>
            <person name="Schein J.E."/>
            <person name="Shin H."/>
            <person name="Smailus D."/>
            <person name="Siddiqui A.S."/>
            <person name="Marra M.A."/>
            <person name="Jones S.J.M."/>
            <person name="Holt R."/>
            <person name="Brinkman F.S.L."/>
            <person name="Miyauchi K."/>
            <person name="Fukuda M."/>
            <person name="Davies J.E."/>
            <person name="Mohn W.W."/>
            <person name="Eltis L.D."/>
        </authorList>
    </citation>
    <scope>NUCLEOTIDE SEQUENCE [LARGE SCALE GENOMIC DNA]</scope>
    <source>
        <strain evidence="4">RHA1</strain>
    </source>
</reference>
<dbReference type="SUPFAM" id="SSF54593">
    <property type="entry name" value="Glyoxalase/Bleomycin resistance protein/Dihydroxybiphenyl dioxygenase"/>
    <property type="match status" value="1"/>
</dbReference>
<dbReference type="EMBL" id="CP000431">
    <property type="protein sequence ID" value="ABG94533.1"/>
    <property type="molecule type" value="Genomic_DNA"/>
</dbReference>
<name>Q0SD53_RHOJR</name>
<dbReference type="HOGENOM" id="CLU_806265_0_0_11"/>
<gene>
    <name evidence="3" type="ordered locus">RHA1_ro02728</name>
</gene>
<proteinExistence type="predicted"/>
<dbReference type="OrthoDB" id="7054074at2"/>
<sequence>MDRAGDMSDPRVLVRHSGDPRLTTHLRSIPRLAAAWRRSLANRLLRSFSKLLRRSRFAPETGCGAADFTVSGAGVPIPTGRARGPRPRRDPVRRAGCGADYPLPAIESACYSAVMTTSSLPRIRQAVLVARDRESAVKALRAQLPLGDPFNDPEVEQFGVHNAVMPLGDTFVEVISPFEEGTASGRHLDRLGGDGAYMVMFQVDDIAAARTRIDQLGLRTVYDLERDGDTDIHLHPGDVRGAIVAIDSMKLPESWRWAGPKWIATAPAELGPGRVTGATVTAREPAALAKTWAAVLGVDAVGDRIALDGGELRFVQGERDNIAAFHIAGVTADASIGDFRFVYV</sequence>
<evidence type="ECO:0000313" key="3">
    <source>
        <dbReference type="EMBL" id="ABG94533.1"/>
    </source>
</evidence>
<evidence type="ECO:0000259" key="2">
    <source>
        <dbReference type="Pfam" id="PF13468"/>
    </source>
</evidence>
<evidence type="ECO:0000256" key="1">
    <source>
        <dbReference type="SAM" id="MobiDB-lite"/>
    </source>
</evidence>
<dbReference type="Gene3D" id="3.10.180.10">
    <property type="entry name" value="2,3-Dihydroxybiphenyl 1,2-Dioxygenase, domain 1"/>
    <property type="match status" value="1"/>
</dbReference>
<dbReference type="AlphaFoldDB" id="Q0SD53"/>
<dbReference type="KEGG" id="rha:RHA1_ro02728"/>
<protein>
    <recommendedName>
        <fullName evidence="2">Glyoxalase-like domain-containing protein</fullName>
    </recommendedName>
</protein>
<dbReference type="eggNOG" id="COG0346">
    <property type="taxonomic scope" value="Bacteria"/>
</dbReference>
<dbReference type="Pfam" id="PF13468">
    <property type="entry name" value="Glyoxalase_3"/>
    <property type="match status" value="1"/>
</dbReference>
<feature type="region of interest" description="Disordered" evidence="1">
    <location>
        <begin position="75"/>
        <end position="95"/>
    </location>
</feature>